<dbReference type="EMBL" id="CM016554">
    <property type="protein sequence ID" value="TKW26666.1"/>
    <property type="molecule type" value="Genomic_DNA"/>
</dbReference>
<protein>
    <submittedName>
        <fullName evidence="2">Uncharacterized protein</fullName>
    </submittedName>
</protein>
<dbReference type="Proteomes" id="UP000298652">
    <property type="component" value="Chromosome 3"/>
</dbReference>
<feature type="region of interest" description="Disordered" evidence="1">
    <location>
        <begin position="26"/>
        <end position="102"/>
    </location>
</feature>
<feature type="compositionally biased region" description="Low complexity" evidence="1">
    <location>
        <begin position="93"/>
        <end position="102"/>
    </location>
</feature>
<dbReference type="AlphaFoldDB" id="A0A4V6D9R5"/>
<evidence type="ECO:0000313" key="3">
    <source>
        <dbReference type="Proteomes" id="UP000298652"/>
    </source>
</evidence>
<accession>A0A4V6D9R5</accession>
<reference evidence="2" key="1">
    <citation type="submission" date="2019-03" db="EMBL/GenBank/DDBJ databases">
        <title>WGS assembly of Setaria viridis.</title>
        <authorList>
            <person name="Huang P."/>
            <person name="Jenkins J."/>
            <person name="Grimwood J."/>
            <person name="Barry K."/>
            <person name="Healey A."/>
            <person name="Mamidi S."/>
            <person name="Sreedasyam A."/>
            <person name="Shu S."/>
            <person name="Feldman M."/>
            <person name="Wu J."/>
            <person name="Yu Y."/>
            <person name="Chen C."/>
            <person name="Johnson J."/>
            <person name="Rokhsar D."/>
            <person name="Baxter I."/>
            <person name="Schmutz J."/>
            <person name="Brutnell T."/>
            <person name="Kellogg E."/>
        </authorList>
    </citation>
    <scope>NUCLEOTIDE SEQUENCE [LARGE SCALE GENOMIC DNA]</scope>
</reference>
<feature type="compositionally biased region" description="Low complexity" evidence="1">
    <location>
        <begin position="63"/>
        <end position="86"/>
    </location>
</feature>
<organism evidence="2 3">
    <name type="scientific">Setaria viridis</name>
    <name type="common">Green bristlegrass</name>
    <name type="synonym">Setaria italica subsp. viridis</name>
    <dbReference type="NCBI Taxonomy" id="4556"/>
    <lineage>
        <taxon>Eukaryota</taxon>
        <taxon>Viridiplantae</taxon>
        <taxon>Streptophyta</taxon>
        <taxon>Embryophyta</taxon>
        <taxon>Tracheophyta</taxon>
        <taxon>Spermatophyta</taxon>
        <taxon>Magnoliopsida</taxon>
        <taxon>Liliopsida</taxon>
        <taxon>Poales</taxon>
        <taxon>Poaceae</taxon>
        <taxon>PACMAD clade</taxon>
        <taxon>Panicoideae</taxon>
        <taxon>Panicodae</taxon>
        <taxon>Paniceae</taxon>
        <taxon>Cenchrinae</taxon>
        <taxon>Setaria</taxon>
    </lineage>
</organism>
<sequence length="233" mass="24845">MAYAPAHKREKTSYVGVPPLRFRVHHAPAPSASPPSVPRFADGAPISSGRASARHQHRPLRIPPSRSSRLALRSPARPPYSSSVAVRCRRRSPSSSPRLGLPAPLLHLHLTSSPTQAAAREGAPKRVADPAPAALTMTPAPVGTDTFVAGGPSLVTPICFYGMLLLAAPPRHHLLLYQRPPPLLCRRPWHRCLKDCFQPSRRLMKEALESKDIGGGAESEGGGGGFSCVVAVA</sequence>
<evidence type="ECO:0000313" key="2">
    <source>
        <dbReference type="EMBL" id="TKW26666.1"/>
    </source>
</evidence>
<dbReference type="Gramene" id="TKW26666">
    <property type="protein sequence ID" value="TKW26666"/>
    <property type="gene ID" value="SEVIR_3G204900v2"/>
</dbReference>
<proteinExistence type="predicted"/>
<evidence type="ECO:0000256" key="1">
    <source>
        <dbReference type="SAM" id="MobiDB-lite"/>
    </source>
</evidence>
<keyword evidence="3" id="KW-1185">Reference proteome</keyword>
<name>A0A4V6D9R5_SETVI</name>
<gene>
    <name evidence="2" type="ORF">SEVIR_3G204900v2</name>
</gene>